<name>A0A1H4G213_ALKAM</name>
<dbReference type="OrthoDB" id="9782972at2"/>
<evidence type="ECO:0000313" key="3">
    <source>
        <dbReference type="EMBL" id="SEB03457.1"/>
    </source>
</evidence>
<gene>
    <name evidence="3" type="ORF">SAMN04488051_11612</name>
</gene>
<dbReference type="Gene3D" id="3.10.450.50">
    <property type="match status" value="1"/>
</dbReference>
<feature type="domain" description="SnoaL-like" evidence="2">
    <location>
        <begin position="145"/>
        <end position="242"/>
    </location>
</feature>
<organism evidence="3 4">
    <name type="scientific">Alkalimonas amylolytica</name>
    <dbReference type="NCBI Taxonomy" id="152573"/>
    <lineage>
        <taxon>Bacteria</taxon>
        <taxon>Pseudomonadati</taxon>
        <taxon>Pseudomonadota</taxon>
        <taxon>Gammaproteobacteria</taxon>
        <taxon>Alkalimonas</taxon>
    </lineage>
</organism>
<reference evidence="3 4" key="1">
    <citation type="submission" date="2016-10" db="EMBL/GenBank/DDBJ databases">
        <authorList>
            <person name="de Groot N.N."/>
        </authorList>
    </citation>
    <scope>NUCLEOTIDE SEQUENCE [LARGE SCALE GENOMIC DNA]</scope>
    <source>
        <strain evidence="3 4">CGMCC 1.3430</strain>
    </source>
</reference>
<protein>
    <recommendedName>
        <fullName evidence="2">SnoaL-like domain-containing protein</fullName>
    </recommendedName>
</protein>
<dbReference type="Proteomes" id="UP000198773">
    <property type="component" value="Unassembled WGS sequence"/>
</dbReference>
<sequence length="246" mass="27121">MKINYFSGLMLALALISSQVLADSRQWGGTWYGQIDLPDGEMLIIVALNPEESGWDGSMDIPAQGAQGIPLQAVQVDGDRVSFGMAGVPGEPRFSGQLHQGDDGKPQVTGTFAQSGHNFAFKLGREPLSLPYVHTAEEAAAVIDGHLEAYNAHDLDAFVSHFHPEIEAFNFPDKKVFEGIDALRSGFAQTFQSKPQEIVLNRIIDGNHVIDQVEVSFTIQGSEMTQRATVIYTLEDHKIRRMTYMR</sequence>
<dbReference type="STRING" id="152573.SAMN04488051_11612"/>
<dbReference type="InterPro" id="IPR037401">
    <property type="entry name" value="SnoaL-like"/>
</dbReference>
<evidence type="ECO:0000259" key="2">
    <source>
        <dbReference type="Pfam" id="PF12680"/>
    </source>
</evidence>
<evidence type="ECO:0000313" key="4">
    <source>
        <dbReference type="Proteomes" id="UP000198773"/>
    </source>
</evidence>
<evidence type="ECO:0000256" key="1">
    <source>
        <dbReference type="SAM" id="SignalP"/>
    </source>
</evidence>
<dbReference type="RefSeq" id="WP_091345432.1">
    <property type="nucleotide sequence ID" value="NZ_FNRM01000016.1"/>
</dbReference>
<dbReference type="SUPFAM" id="SSF54427">
    <property type="entry name" value="NTF2-like"/>
    <property type="match status" value="1"/>
</dbReference>
<dbReference type="AlphaFoldDB" id="A0A1H4G213"/>
<keyword evidence="1" id="KW-0732">Signal</keyword>
<proteinExistence type="predicted"/>
<dbReference type="InterPro" id="IPR032710">
    <property type="entry name" value="NTF2-like_dom_sf"/>
</dbReference>
<dbReference type="EMBL" id="FNRM01000016">
    <property type="protein sequence ID" value="SEB03457.1"/>
    <property type="molecule type" value="Genomic_DNA"/>
</dbReference>
<dbReference type="Pfam" id="PF12680">
    <property type="entry name" value="SnoaL_2"/>
    <property type="match status" value="1"/>
</dbReference>
<keyword evidence="4" id="KW-1185">Reference proteome</keyword>
<feature type="chain" id="PRO_5011731112" description="SnoaL-like domain-containing protein" evidence="1">
    <location>
        <begin position="23"/>
        <end position="246"/>
    </location>
</feature>
<feature type="signal peptide" evidence="1">
    <location>
        <begin position="1"/>
        <end position="22"/>
    </location>
</feature>
<accession>A0A1H4G213</accession>